<dbReference type="GO" id="GO:0030011">
    <property type="term" value="P:maintenance of cell polarity"/>
    <property type="evidence" value="ECO:0007669"/>
    <property type="project" value="TreeGrafter"/>
</dbReference>
<evidence type="ECO:0000313" key="3">
    <source>
        <dbReference type="EMBL" id="PSR71333.1"/>
    </source>
</evidence>
<dbReference type="FunFam" id="2.40.160.120:FF:000001">
    <property type="entry name" value="Oxysterol-binding protein"/>
    <property type="match status" value="1"/>
</dbReference>
<sequence length="509" mass="57435">MQVALEALKYQHSALVQSFAALTHVDQGSSLRVSLPTAKEEEEMHTPSTGFSTLGRASQRLSSQSESSVWFDAPEYDGAEEFVMDEPEEDSNLSKLIEGTRADIPTGSTEKTDQESESSDAESDLGQEESHTQPTDDLEVELTTDQTVTHRTQLPSPPVGDEGSLFAVLKKNVGKDLAQVALPVSFNEPLTLLQRIAEELEYHDLLSEAVRCQDPTERLCYVAAFAVSAYASTKYRSGRKGFNPMLGETFEDPRLHFLAEKVCHNPVVLAYHAEGEGWKLHATSSGKTKFWGKSLEIIPQGTTHLLIADDHYEWTRPSSFMRNLMMGTKYLEHTGKMVVQNRSTGARCILEFKESGYWGIPNQVAGTVISPAGHTVTHLEGKWDEQISQKLDASHLRVLWRMAPFPRDAPEYYGFTSFGITLNEVTPDLKDKLPPTDSRLRPDVRALEEGDVDLAEQEKVRVEEMQRERRRQGDERKPRWFKKVGEEWEYVGGYWEQRARGWKDVGPLW</sequence>
<feature type="compositionally biased region" description="Low complexity" evidence="2">
    <location>
        <begin position="58"/>
        <end position="68"/>
    </location>
</feature>
<comment type="caution">
    <text evidence="3">The sequence shown here is derived from an EMBL/GenBank/DDBJ whole genome shotgun (WGS) entry which is preliminary data.</text>
</comment>
<dbReference type="PANTHER" id="PTHR10972:SF203">
    <property type="entry name" value="OXYSTEROL-BINDING PROTEIN HOMOLOG 3"/>
    <property type="match status" value="1"/>
</dbReference>
<comment type="similarity">
    <text evidence="1">Belongs to the OSBP family.</text>
</comment>
<evidence type="ECO:0000313" key="4">
    <source>
        <dbReference type="Proteomes" id="UP000186601"/>
    </source>
</evidence>
<gene>
    <name evidence="3" type="ORF">PHLCEN_2v12847</name>
</gene>
<protein>
    <recommendedName>
        <fullName evidence="5">Oxysterol-binding protein</fullName>
    </recommendedName>
</protein>
<dbReference type="InterPro" id="IPR037239">
    <property type="entry name" value="OSBP_sf"/>
</dbReference>
<dbReference type="Pfam" id="PF01237">
    <property type="entry name" value="Oxysterol_BP"/>
    <property type="match status" value="1"/>
</dbReference>
<dbReference type="PANTHER" id="PTHR10972">
    <property type="entry name" value="OXYSTEROL-BINDING PROTEIN-RELATED"/>
    <property type="match status" value="1"/>
</dbReference>
<accession>A0A2R6NG49</accession>
<dbReference type="GO" id="GO:0005829">
    <property type="term" value="C:cytosol"/>
    <property type="evidence" value="ECO:0007669"/>
    <property type="project" value="TreeGrafter"/>
</dbReference>
<evidence type="ECO:0008006" key="5">
    <source>
        <dbReference type="Google" id="ProtNLM"/>
    </source>
</evidence>
<dbReference type="GO" id="GO:0034727">
    <property type="term" value="P:piecemeal microautophagy of the nucleus"/>
    <property type="evidence" value="ECO:0007669"/>
    <property type="project" value="TreeGrafter"/>
</dbReference>
<keyword evidence="4" id="KW-1185">Reference proteome</keyword>
<dbReference type="OrthoDB" id="1854502at2759"/>
<dbReference type="Gene3D" id="3.30.70.3490">
    <property type="match status" value="1"/>
</dbReference>
<dbReference type="GO" id="GO:0006897">
    <property type="term" value="P:endocytosis"/>
    <property type="evidence" value="ECO:0007669"/>
    <property type="project" value="TreeGrafter"/>
</dbReference>
<feature type="region of interest" description="Disordered" evidence="2">
    <location>
        <begin position="36"/>
        <end position="69"/>
    </location>
</feature>
<name>A0A2R6NG49_9APHY</name>
<evidence type="ECO:0000256" key="2">
    <source>
        <dbReference type="SAM" id="MobiDB-lite"/>
    </source>
</evidence>
<proteinExistence type="inferred from homology"/>
<dbReference type="SUPFAM" id="SSF144000">
    <property type="entry name" value="Oxysterol-binding protein-like"/>
    <property type="match status" value="1"/>
</dbReference>
<evidence type="ECO:0000256" key="1">
    <source>
        <dbReference type="ARBA" id="ARBA00008842"/>
    </source>
</evidence>
<feature type="region of interest" description="Disordered" evidence="2">
    <location>
        <begin position="85"/>
        <end position="140"/>
    </location>
</feature>
<dbReference type="GO" id="GO:0120009">
    <property type="term" value="P:intermembrane lipid transfer"/>
    <property type="evidence" value="ECO:0007669"/>
    <property type="project" value="UniProtKB-ARBA"/>
</dbReference>
<organism evidence="3 4">
    <name type="scientific">Hermanssonia centrifuga</name>
    <dbReference type="NCBI Taxonomy" id="98765"/>
    <lineage>
        <taxon>Eukaryota</taxon>
        <taxon>Fungi</taxon>
        <taxon>Dikarya</taxon>
        <taxon>Basidiomycota</taxon>
        <taxon>Agaricomycotina</taxon>
        <taxon>Agaricomycetes</taxon>
        <taxon>Polyporales</taxon>
        <taxon>Meruliaceae</taxon>
        <taxon>Hermanssonia</taxon>
    </lineage>
</organism>
<dbReference type="Gene3D" id="2.40.160.120">
    <property type="match status" value="1"/>
</dbReference>
<dbReference type="GO" id="GO:0005886">
    <property type="term" value="C:plasma membrane"/>
    <property type="evidence" value="ECO:0007669"/>
    <property type="project" value="TreeGrafter"/>
</dbReference>
<feature type="compositionally biased region" description="Acidic residues" evidence="2">
    <location>
        <begin position="115"/>
        <end position="127"/>
    </location>
</feature>
<dbReference type="Proteomes" id="UP000186601">
    <property type="component" value="Unassembled WGS sequence"/>
</dbReference>
<dbReference type="EMBL" id="MLYV02001289">
    <property type="protein sequence ID" value="PSR71333.1"/>
    <property type="molecule type" value="Genomic_DNA"/>
</dbReference>
<dbReference type="GO" id="GO:0032541">
    <property type="term" value="C:cortical endoplasmic reticulum"/>
    <property type="evidence" value="ECO:0007669"/>
    <property type="project" value="TreeGrafter"/>
</dbReference>
<dbReference type="GO" id="GO:0097038">
    <property type="term" value="C:perinuclear endoplasmic reticulum"/>
    <property type="evidence" value="ECO:0007669"/>
    <property type="project" value="TreeGrafter"/>
</dbReference>
<dbReference type="STRING" id="98765.A0A2R6NG49"/>
<dbReference type="GO" id="GO:0006887">
    <property type="term" value="P:exocytosis"/>
    <property type="evidence" value="ECO:0007669"/>
    <property type="project" value="TreeGrafter"/>
</dbReference>
<dbReference type="GO" id="GO:0032934">
    <property type="term" value="F:sterol binding"/>
    <property type="evidence" value="ECO:0007669"/>
    <property type="project" value="TreeGrafter"/>
</dbReference>
<dbReference type="GO" id="GO:0035621">
    <property type="term" value="P:ER to Golgi ceramide transport"/>
    <property type="evidence" value="ECO:0007669"/>
    <property type="project" value="TreeGrafter"/>
</dbReference>
<reference evidence="3 4" key="1">
    <citation type="submission" date="2018-02" db="EMBL/GenBank/DDBJ databases">
        <title>Genome sequence of the basidiomycete white-rot fungus Phlebia centrifuga.</title>
        <authorList>
            <person name="Granchi Z."/>
            <person name="Peng M."/>
            <person name="de Vries R.P."/>
            <person name="Hilden K."/>
            <person name="Makela M.R."/>
            <person name="Grigoriev I."/>
            <person name="Riley R."/>
        </authorList>
    </citation>
    <scope>NUCLEOTIDE SEQUENCE [LARGE SCALE GENOMIC DNA]</scope>
    <source>
        <strain evidence="3 4">FBCC195</strain>
    </source>
</reference>
<feature type="compositionally biased region" description="Polar residues" evidence="2">
    <location>
        <begin position="46"/>
        <end position="56"/>
    </location>
</feature>
<dbReference type="InterPro" id="IPR000648">
    <property type="entry name" value="Oxysterol-bd"/>
</dbReference>
<dbReference type="AlphaFoldDB" id="A0A2R6NG49"/>